<sequence>MMIKISLAAQHLVKRYGGVTALADGGLEVRAGEVLALMGANGSGKSTLSKIITGVVAPDEGQLLLDDREVVFSSPQAAQRSGIVEVYQELSLIPDMSVAENIWLTHEPVTWPGIVRKRELLARTKELLDLFAGTISSSLQPDAPVRTLPPDEKQIVEILKALSLQPRIMFLDEATASLDSRQVERLFELMARWKAQGMALVFVSHRMEEIFRIADRATVLRSGKTVGSVEIARSNEQELVDMMIERGAVSRYIKRSAEREPRSTAPARLRVENMRTEVLRDVSLSLHAGELLGLGGLRGQGQNEILLAIFGAIPFSGTVELAEQRVNFTHPRQAMRKGVAYVPGDRSSEGLLPLRSILENLQLPSWMRYGPVLKLGKAREDAARIAKDLNVVMGSLDAPVSSLSGGNAQKVVLGKWLLREPQVLLLDDPTKGVDVDAKGEIYKILADLRERGTAIILYSSDDEELLGLCDRVLVLHDGKVQAELVGSTLTRSELVTASMGTERKSSV</sequence>
<accession>A0A4P6JTT0</accession>
<feature type="domain" description="ABC transporter" evidence="5">
    <location>
        <begin position="7"/>
        <end position="247"/>
    </location>
</feature>
<evidence type="ECO:0000256" key="3">
    <source>
        <dbReference type="ARBA" id="ARBA00022741"/>
    </source>
</evidence>
<dbReference type="EMBL" id="CP035758">
    <property type="protein sequence ID" value="QBD78864.1"/>
    <property type="molecule type" value="Genomic_DNA"/>
</dbReference>
<dbReference type="PANTHER" id="PTHR43790:SF9">
    <property type="entry name" value="GALACTOFURANOSE TRANSPORTER ATP-BINDING PROTEIN YTFR"/>
    <property type="match status" value="1"/>
</dbReference>
<dbReference type="InterPro" id="IPR050107">
    <property type="entry name" value="ABC_carbohydrate_import_ATPase"/>
</dbReference>
<dbReference type="CDD" id="cd03215">
    <property type="entry name" value="ABC_Carb_Monos_II"/>
    <property type="match status" value="1"/>
</dbReference>
<dbReference type="AlphaFoldDB" id="A0A4P6JTT0"/>
<organism evidence="6 7">
    <name type="scientific">Ktedonosporobacter rubrisoli</name>
    <dbReference type="NCBI Taxonomy" id="2509675"/>
    <lineage>
        <taxon>Bacteria</taxon>
        <taxon>Bacillati</taxon>
        <taxon>Chloroflexota</taxon>
        <taxon>Ktedonobacteria</taxon>
        <taxon>Ktedonobacterales</taxon>
        <taxon>Ktedonosporobacteraceae</taxon>
        <taxon>Ktedonosporobacter</taxon>
    </lineage>
</organism>
<dbReference type="SMART" id="SM00382">
    <property type="entry name" value="AAA"/>
    <property type="match status" value="2"/>
</dbReference>
<evidence type="ECO:0000256" key="1">
    <source>
        <dbReference type="ARBA" id="ARBA00022448"/>
    </source>
</evidence>
<dbReference type="InterPro" id="IPR017871">
    <property type="entry name" value="ABC_transporter-like_CS"/>
</dbReference>
<evidence type="ECO:0000256" key="2">
    <source>
        <dbReference type="ARBA" id="ARBA00022737"/>
    </source>
</evidence>
<evidence type="ECO:0000259" key="5">
    <source>
        <dbReference type="PROSITE" id="PS50893"/>
    </source>
</evidence>
<evidence type="ECO:0000256" key="4">
    <source>
        <dbReference type="ARBA" id="ARBA00022840"/>
    </source>
</evidence>
<keyword evidence="1" id="KW-0813">Transport</keyword>
<protein>
    <submittedName>
        <fullName evidence="6">Sugar ABC transporter ATP-binding protein</fullName>
    </submittedName>
</protein>
<dbReference type="Proteomes" id="UP000290365">
    <property type="component" value="Chromosome"/>
</dbReference>
<reference evidence="6 7" key="1">
    <citation type="submission" date="2019-01" db="EMBL/GenBank/DDBJ databases">
        <title>Ktedonosporobacter rubrisoli SCAWS-G2.</title>
        <authorList>
            <person name="Huang Y."/>
            <person name="Yan B."/>
        </authorList>
    </citation>
    <scope>NUCLEOTIDE SEQUENCE [LARGE SCALE GENOMIC DNA]</scope>
    <source>
        <strain evidence="6 7">SCAWS-G2</strain>
    </source>
</reference>
<keyword evidence="7" id="KW-1185">Reference proteome</keyword>
<dbReference type="InterPro" id="IPR003593">
    <property type="entry name" value="AAA+_ATPase"/>
</dbReference>
<dbReference type="Pfam" id="PF00005">
    <property type="entry name" value="ABC_tran"/>
    <property type="match status" value="2"/>
</dbReference>
<dbReference type="InterPro" id="IPR027417">
    <property type="entry name" value="P-loop_NTPase"/>
</dbReference>
<evidence type="ECO:0000313" key="7">
    <source>
        <dbReference type="Proteomes" id="UP000290365"/>
    </source>
</evidence>
<dbReference type="PROSITE" id="PS00211">
    <property type="entry name" value="ABC_TRANSPORTER_1"/>
    <property type="match status" value="1"/>
</dbReference>
<dbReference type="KEGG" id="kbs:EPA93_23930"/>
<keyword evidence="2" id="KW-0677">Repeat</keyword>
<dbReference type="InterPro" id="IPR003439">
    <property type="entry name" value="ABC_transporter-like_ATP-bd"/>
</dbReference>
<dbReference type="CDD" id="cd03216">
    <property type="entry name" value="ABC_Carb_Monos_I"/>
    <property type="match status" value="1"/>
</dbReference>
<evidence type="ECO:0000313" key="6">
    <source>
        <dbReference type="EMBL" id="QBD78864.1"/>
    </source>
</evidence>
<dbReference type="PROSITE" id="PS50893">
    <property type="entry name" value="ABC_TRANSPORTER_2"/>
    <property type="match status" value="2"/>
</dbReference>
<gene>
    <name evidence="6" type="ORF">EPA93_23930</name>
</gene>
<dbReference type="GO" id="GO:0005524">
    <property type="term" value="F:ATP binding"/>
    <property type="evidence" value="ECO:0007669"/>
    <property type="project" value="UniProtKB-KW"/>
</dbReference>
<keyword evidence="4 6" id="KW-0067">ATP-binding</keyword>
<dbReference type="OrthoDB" id="9771863at2"/>
<dbReference type="GO" id="GO:0016887">
    <property type="term" value="F:ATP hydrolysis activity"/>
    <property type="evidence" value="ECO:0007669"/>
    <property type="project" value="InterPro"/>
</dbReference>
<dbReference type="Gene3D" id="3.40.50.300">
    <property type="entry name" value="P-loop containing nucleotide triphosphate hydrolases"/>
    <property type="match status" value="2"/>
</dbReference>
<keyword evidence="3" id="KW-0547">Nucleotide-binding</keyword>
<name>A0A4P6JTT0_KTERU</name>
<proteinExistence type="predicted"/>
<feature type="domain" description="ABC transporter" evidence="5">
    <location>
        <begin position="261"/>
        <end position="502"/>
    </location>
</feature>
<dbReference type="PANTHER" id="PTHR43790">
    <property type="entry name" value="CARBOHYDRATE TRANSPORT ATP-BINDING PROTEIN MG119-RELATED"/>
    <property type="match status" value="1"/>
</dbReference>
<dbReference type="SUPFAM" id="SSF52540">
    <property type="entry name" value="P-loop containing nucleoside triphosphate hydrolases"/>
    <property type="match status" value="2"/>
</dbReference>